<evidence type="ECO:0000259" key="5">
    <source>
        <dbReference type="Pfam" id="PF23411"/>
    </source>
</evidence>
<reference evidence="6 7" key="1">
    <citation type="submission" date="2012-05" db="EMBL/GenBank/DDBJ databases">
        <title>Recombination and specialization in a pathogen metapopulation.</title>
        <authorList>
            <person name="Gardiner A."/>
            <person name="Kemen E."/>
            <person name="Schultz-Larsen T."/>
            <person name="MacLean D."/>
            <person name="Van Oosterhout C."/>
            <person name="Jones J.D.G."/>
        </authorList>
    </citation>
    <scope>NUCLEOTIDE SEQUENCE [LARGE SCALE GENOMIC DNA]</scope>
    <source>
        <strain evidence="6 7">Ac Nc2</strain>
    </source>
</reference>
<evidence type="ECO:0000313" key="7">
    <source>
        <dbReference type="Proteomes" id="UP000053237"/>
    </source>
</evidence>
<evidence type="ECO:0000256" key="2">
    <source>
        <dbReference type="ARBA" id="ARBA00022927"/>
    </source>
</evidence>
<feature type="repeat" description="CHCR" evidence="4">
    <location>
        <begin position="657"/>
        <end position="811"/>
    </location>
</feature>
<dbReference type="GO" id="GO:0016236">
    <property type="term" value="P:macroautophagy"/>
    <property type="evidence" value="ECO:0007669"/>
    <property type="project" value="TreeGrafter"/>
</dbReference>
<dbReference type="InterPro" id="IPR057780">
    <property type="entry name" value="Beta-prop_Vps41"/>
</dbReference>
<organism evidence="6 7">
    <name type="scientific">Albugo candida</name>
    <dbReference type="NCBI Taxonomy" id="65357"/>
    <lineage>
        <taxon>Eukaryota</taxon>
        <taxon>Sar</taxon>
        <taxon>Stramenopiles</taxon>
        <taxon>Oomycota</taxon>
        <taxon>Peronosporomycetes</taxon>
        <taxon>Albuginales</taxon>
        <taxon>Albuginaceae</taxon>
        <taxon>Albugo</taxon>
    </lineage>
</organism>
<dbReference type="InterPro" id="IPR001680">
    <property type="entry name" value="WD40_rpt"/>
</dbReference>
<dbReference type="SMART" id="SM00320">
    <property type="entry name" value="WD40"/>
    <property type="match status" value="3"/>
</dbReference>
<name>A0A024GQN9_9STRA</name>
<evidence type="ECO:0000313" key="6">
    <source>
        <dbReference type="EMBL" id="CCI48678.1"/>
    </source>
</evidence>
<evidence type="ECO:0000256" key="1">
    <source>
        <dbReference type="ARBA" id="ARBA00022448"/>
    </source>
</evidence>
<gene>
    <name evidence="6" type="ORF">BN9_098660</name>
</gene>
<dbReference type="PROSITE" id="PS50236">
    <property type="entry name" value="CHCR"/>
    <property type="match status" value="1"/>
</dbReference>
<dbReference type="InterPro" id="IPR045111">
    <property type="entry name" value="Vps41/Vps8"/>
</dbReference>
<dbReference type="GO" id="GO:0006623">
    <property type="term" value="P:protein targeting to vacuole"/>
    <property type="evidence" value="ECO:0007669"/>
    <property type="project" value="InterPro"/>
</dbReference>
<dbReference type="InterPro" id="IPR011990">
    <property type="entry name" value="TPR-like_helical_dom_sf"/>
</dbReference>
<protein>
    <recommendedName>
        <fullName evidence="5">Vps41 beta-propeller domain-containing protein</fullName>
    </recommendedName>
</protein>
<dbReference type="InterPro" id="IPR015943">
    <property type="entry name" value="WD40/YVTN_repeat-like_dom_sf"/>
</dbReference>
<dbReference type="GO" id="GO:0005770">
    <property type="term" value="C:late endosome"/>
    <property type="evidence" value="ECO:0007669"/>
    <property type="project" value="TreeGrafter"/>
</dbReference>
<dbReference type="AlphaFoldDB" id="A0A024GQN9"/>
<keyword evidence="3" id="KW-0853">WD repeat</keyword>
<proteinExistence type="predicted"/>
<evidence type="ECO:0000256" key="3">
    <source>
        <dbReference type="PROSITE-ProRule" id="PRU00221"/>
    </source>
</evidence>
<feature type="repeat" description="WD" evidence="3">
    <location>
        <begin position="57"/>
        <end position="98"/>
    </location>
</feature>
<accession>A0A024GQN9</accession>
<feature type="domain" description="Vps41 beta-propeller" evidence="5">
    <location>
        <begin position="7"/>
        <end position="352"/>
    </location>
</feature>
<dbReference type="GO" id="GO:0009267">
    <property type="term" value="P:cellular response to starvation"/>
    <property type="evidence" value="ECO:0007669"/>
    <property type="project" value="TreeGrafter"/>
</dbReference>
<comment type="caution">
    <text evidence="6">The sequence shown here is derived from an EMBL/GenBank/DDBJ whole genome shotgun (WGS) entry which is preliminary data.</text>
</comment>
<dbReference type="STRING" id="65357.A0A024GQN9"/>
<dbReference type="OrthoDB" id="244107at2759"/>
<keyword evidence="2" id="KW-0653">Protein transport</keyword>
<dbReference type="Gene3D" id="2.130.10.10">
    <property type="entry name" value="YVTN repeat-like/Quinoprotein amine dehydrogenase"/>
    <property type="match status" value="1"/>
</dbReference>
<dbReference type="Gene3D" id="1.25.40.10">
    <property type="entry name" value="Tetratricopeptide repeat domain"/>
    <property type="match status" value="1"/>
</dbReference>
<dbReference type="InParanoid" id="A0A024GQN9"/>
<sequence>MSHEPILKYERLGGYLPTLLKEDAISCLAVHINYICVGTYNGNVILLHLDGTFIQRLHHHSKKVNDLHIDETGQHIASCSDDGTVAIYTLFSSFSTASSQSSSKSSNIGEINIYNYYNAIYCVRFQEKYSFRRERIFACGGLTGQFSINRKGWILDKELTIHEGEGPIQCIQWKHNLVAWANDWGVKVYNVDQEQPITFVERPQLCPPLELSRCQLIWLSDHQLIVAWAHTIKIVSLDLTQSHSEANSGAKSSTDNLQRKFSGAFGSKSVGKVTAVISLNYFIAGISAWNEEFLCVLGYRPPREKQSDALETDYPLPEMHIIGIDGMSISSVRLPLRGHVRLRASDYKMSSLRYTISTSNKRNCQWQFDHSDDTQQEERIASAYEAALGCVTYLCTPKDVILCRVRGIKDRVQWALDRQHFRKAVYVALEDPNALKDFAYSYANVLELYLSALITQEKFQEAADEINRLFNGKEFNALWEKYVYIFAQRNQLSAIAKYVPTLTNERLPNAQYEMILRHFLENDPEKLVQVLRKWPKPKYERVKEENDSESPYFQEREEPLYDAFRWIRELEAVVRQRRILEVDTDAISMETACILEPLAELYSSTGQYDQALRIYLTQGTLCFSKEHVFKLISEHQLWALVDTKVANLVQLDTSLAVKLFVTQLEHFPIVQTAKQLEPQEKILLEYLHQLWMEQSSVYNCERYTQIHDMQVALYVKYAPDSLLTFLRGNFFISLEKVYRLCDTHVPPLWEAMICLLSRMGQERKALELILTQLQDLQQAIQFVQVKNSQKDARLWDYLIELSLSSSEMMQFLLEAAAKHHVDPILLLTKIPVDMELDHLKQTLIEILATYKLQLDLCCHCLKSFQVDRMELMRKQVRVRKRGSHVTTTQQICAICRQVLRAALGSQVSEPARKSTLQTFFCMSISKCGSLEPCNKRSGAFFVINFQCQSEPKSKLQNLIFSLNFISFGTADALTD</sequence>
<dbReference type="InterPro" id="IPR036322">
    <property type="entry name" value="WD40_repeat_dom_sf"/>
</dbReference>
<dbReference type="InterPro" id="IPR000547">
    <property type="entry name" value="Clathrin_H-chain/VPS_repeat"/>
</dbReference>
<dbReference type="SUPFAM" id="SSF50978">
    <property type="entry name" value="WD40 repeat-like"/>
    <property type="match status" value="1"/>
</dbReference>
<evidence type="ECO:0000256" key="4">
    <source>
        <dbReference type="PROSITE-ProRule" id="PRU01006"/>
    </source>
</evidence>
<dbReference type="PANTHER" id="PTHR12616:SF1">
    <property type="entry name" value="VACUOLAR PROTEIN SORTING-ASSOCIATED PROTEIN 41 HOMOLOG"/>
    <property type="match status" value="1"/>
</dbReference>
<dbReference type="Proteomes" id="UP000053237">
    <property type="component" value="Unassembled WGS sequence"/>
</dbReference>
<dbReference type="GO" id="GO:0030897">
    <property type="term" value="C:HOPS complex"/>
    <property type="evidence" value="ECO:0007669"/>
    <property type="project" value="TreeGrafter"/>
</dbReference>
<dbReference type="Pfam" id="PF23411">
    <property type="entry name" value="Beta-prop_Vps41"/>
    <property type="match status" value="1"/>
</dbReference>
<dbReference type="PROSITE" id="PS50082">
    <property type="entry name" value="WD_REPEATS_2"/>
    <property type="match status" value="1"/>
</dbReference>
<dbReference type="EMBL" id="CAIX01000242">
    <property type="protein sequence ID" value="CCI48678.1"/>
    <property type="molecule type" value="Genomic_DNA"/>
</dbReference>
<dbReference type="GO" id="GO:0034058">
    <property type="term" value="P:endosomal vesicle fusion"/>
    <property type="evidence" value="ECO:0007669"/>
    <property type="project" value="TreeGrafter"/>
</dbReference>
<dbReference type="PANTHER" id="PTHR12616">
    <property type="entry name" value="VACUOLAR PROTEIN SORTING VPS41"/>
    <property type="match status" value="1"/>
</dbReference>
<keyword evidence="7" id="KW-1185">Reference proteome</keyword>
<dbReference type="Pfam" id="PF23556">
    <property type="entry name" value="TPR_Vps41"/>
    <property type="match status" value="1"/>
</dbReference>
<keyword evidence="1" id="KW-0813">Transport</keyword>